<keyword evidence="2" id="KW-1185">Reference proteome</keyword>
<evidence type="ECO:0000313" key="1">
    <source>
        <dbReference type="EMBL" id="KAK3399664.1"/>
    </source>
</evidence>
<name>A0AAE0PGS5_SORBR</name>
<accession>A0AAE0PGS5</accession>
<proteinExistence type="predicted"/>
<dbReference type="Proteomes" id="UP001281003">
    <property type="component" value="Unassembled WGS sequence"/>
</dbReference>
<dbReference type="EMBL" id="JAUTDP010000004">
    <property type="protein sequence ID" value="KAK3399664.1"/>
    <property type="molecule type" value="Genomic_DNA"/>
</dbReference>
<evidence type="ECO:0000313" key="2">
    <source>
        <dbReference type="Proteomes" id="UP001281003"/>
    </source>
</evidence>
<feature type="non-terminal residue" evidence="1">
    <location>
        <position position="202"/>
    </location>
</feature>
<reference evidence="1" key="2">
    <citation type="submission" date="2023-07" db="EMBL/GenBank/DDBJ databases">
        <authorList>
            <consortium name="Lawrence Berkeley National Laboratory"/>
            <person name="Haridas S."/>
            <person name="Hensen N."/>
            <person name="Bonometti L."/>
            <person name="Westerberg I."/>
            <person name="Brannstrom I.O."/>
            <person name="Guillou S."/>
            <person name="Cros-Aarteil S."/>
            <person name="Calhoun S."/>
            <person name="Kuo A."/>
            <person name="Mondo S."/>
            <person name="Pangilinan J."/>
            <person name="Riley R."/>
            <person name="LaButti K."/>
            <person name="Andreopoulos B."/>
            <person name="Lipzen A."/>
            <person name="Chen C."/>
            <person name="Yanf M."/>
            <person name="Daum C."/>
            <person name="Ng V."/>
            <person name="Clum A."/>
            <person name="Steindorff A."/>
            <person name="Ohm R."/>
            <person name="Martin F."/>
            <person name="Silar P."/>
            <person name="Natvig D."/>
            <person name="Lalanne C."/>
            <person name="Gautier V."/>
            <person name="Ament-velasquez S.L."/>
            <person name="Kruys A."/>
            <person name="Hutchinson M.I."/>
            <person name="Powell A.J."/>
            <person name="Barry K."/>
            <person name="Miller A.N."/>
            <person name="Grigoriev I.V."/>
            <person name="Debuchy R."/>
            <person name="Gladieux P."/>
            <person name="Thoren M.H."/>
            <person name="Johannesson H."/>
        </authorList>
    </citation>
    <scope>NUCLEOTIDE SEQUENCE</scope>
    <source>
        <strain evidence="1">FGSC 1904</strain>
    </source>
</reference>
<gene>
    <name evidence="1" type="ORF">B0T20DRAFT_339520</name>
</gene>
<feature type="non-terminal residue" evidence="1">
    <location>
        <position position="1"/>
    </location>
</feature>
<reference evidence="1" key="1">
    <citation type="journal article" date="2023" name="Mol. Phylogenet. Evol.">
        <title>Genome-scale phylogeny and comparative genomics of the fungal order Sordariales.</title>
        <authorList>
            <person name="Hensen N."/>
            <person name="Bonometti L."/>
            <person name="Westerberg I."/>
            <person name="Brannstrom I.O."/>
            <person name="Guillou S."/>
            <person name="Cros-Aarteil S."/>
            <person name="Calhoun S."/>
            <person name="Haridas S."/>
            <person name="Kuo A."/>
            <person name="Mondo S."/>
            <person name="Pangilinan J."/>
            <person name="Riley R."/>
            <person name="LaButti K."/>
            <person name="Andreopoulos B."/>
            <person name="Lipzen A."/>
            <person name="Chen C."/>
            <person name="Yan M."/>
            <person name="Daum C."/>
            <person name="Ng V."/>
            <person name="Clum A."/>
            <person name="Steindorff A."/>
            <person name="Ohm R.A."/>
            <person name="Martin F."/>
            <person name="Silar P."/>
            <person name="Natvig D.O."/>
            <person name="Lalanne C."/>
            <person name="Gautier V."/>
            <person name="Ament-Velasquez S.L."/>
            <person name="Kruys A."/>
            <person name="Hutchinson M.I."/>
            <person name="Powell A.J."/>
            <person name="Barry K."/>
            <person name="Miller A.N."/>
            <person name="Grigoriev I.V."/>
            <person name="Debuchy R."/>
            <person name="Gladieux P."/>
            <person name="Hiltunen Thoren M."/>
            <person name="Johannesson H."/>
        </authorList>
    </citation>
    <scope>NUCLEOTIDE SEQUENCE</scope>
    <source>
        <strain evidence="1">FGSC 1904</strain>
    </source>
</reference>
<protein>
    <submittedName>
        <fullName evidence="1">Uncharacterized protein</fullName>
    </submittedName>
</protein>
<dbReference type="AlphaFoldDB" id="A0AAE0PGS5"/>
<organism evidence="1 2">
    <name type="scientific">Sordaria brevicollis</name>
    <dbReference type="NCBI Taxonomy" id="83679"/>
    <lineage>
        <taxon>Eukaryota</taxon>
        <taxon>Fungi</taxon>
        <taxon>Dikarya</taxon>
        <taxon>Ascomycota</taxon>
        <taxon>Pezizomycotina</taxon>
        <taxon>Sordariomycetes</taxon>
        <taxon>Sordariomycetidae</taxon>
        <taxon>Sordariales</taxon>
        <taxon>Sordariaceae</taxon>
        <taxon>Sordaria</taxon>
    </lineage>
</organism>
<comment type="caution">
    <text evidence="1">The sequence shown here is derived from an EMBL/GenBank/DDBJ whole genome shotgun (WGS) entry which is preliminary data.</text>
</comment>
<sequence length="202" mass="22974">IGYTKLGLTTKITEGIARYDLSQTLRKFRVLGADQSVRNTVTPITEAWAAEGALKRLTKRVPQPASLRDMPRSYEQMLPYVNEMKIALLDITIIMDKDSSHQMETIKAASGQLIEKVSWYLMFQSIDAHEGNPGVFPWSTSFYLRKYQTWQARWDHMVTLFRTSKAAVCNLLLCPHATGFACDPESELTRKVVNKKTNNNKA</sequence>